<dbReference type="OrthoDB" id="1098026at2"/>
<dbReference type="SUPFAM" id="SSF47413">
    <property type="entry name" value="lambda repressor-like DNA-binding domains"/>
    <property type="match status" value="1"/>
</dbReference>
<name>A0A2S1SE30_9FLAO</name>
<proteinExistence type="predicted"/>
<dbReference type="InterPro" id="IPR010982">
    <property type="entry name" value="Lambda_DNA-bd_dom_sf"/>
</dbReference>
<dbReference type="KEGG" id="fpal:HYN49_01295"/>
<reference evidence="1 2" key="1">
    <citation type="submission" date="2018-05" db="EMBL/GenBank/DDBJ databases">
        <title>Genome sequencing of Flavobacterium sp. HYN0049.</title>
        <authorList>
            <person name="Yi H."/>
            <person name="Baek C."/>
        </authorList>
    </citation>
    <scope>NUCLEOTIDE SEQUENCE [LARGE SCALE GENOMIC DNA]</scope>
    <source>
        <strain evidence="1 2">HYN0049</strain>
    </source>
</reference>
<evidence type="ECO:0008006" key="3">
    <source>
        <dbReference type="Google" id="ProtNLM"/>
    </source>
</evidence>
<dbReference type="RefSeq" id="WP_108902432.1">
    <property type="nucleotide sequence ID" value="NZ_CP029187.1"/>
</dbReference>
<evidence type="ECO:0000313" key="2">
    <source>
        <dbReference type="Proteomes" id="UP000244937"/>
    </source>
</evidence>
<dbReference type="EMBL" id="CP029187">
    <property type="protein sequence ID" value="AWI24633.1"/>
    <property type="molecule type" value="Genomic_DNA"/>
</dbReference>
<dbReference type="AlphaFoldDB" id="A0A2S1SE30"/>
<evidence type="ECO:0000313" key="1">
    <source>
        <dbReference type="EMBL" id="AWI24633.1"/>
    </source>
</evidence>
<keyword evidence="2" id="KW-1185">Reference proteome</keyword>
<dbReference type="Proteomes" id="UP000244937">
    <property type="component" value="Chromosome"/>
</dbReference>
<protein>
    <recommendedName>
        <fullName evidence="3">Transcription regulator BetR N-terminal domain-containing protein</fullName>
    </recommendedName>
</protein>
<organism evidence="1 2">
    <name type="scientific">Flavobacterium pallidum</name>
    <dbReference type="NCBI Taxonomy" id="2172098"/>
    <lineage>
        <taxon>Bacteria</taxon>
        <taxon>Pseudomonadati</taxon>
        <taxon>Bacteroidota</taxon>
        <taxon>Flavobacteriia</taxon>
        <taxon>Flavobacteriales</taxon>
        <taxon>Flavobacteriaceae</taxon>
        <taxon>Flavobacterium</taxon>
    </lineage>
</organism>
<sequence length="320" mass="36985">MNHQEQLLKAIRKTLGRSESLNDAIATVLNISYDAAHRRVSGKSKFSIDEAVVLCRAFSLSMDAIFGGDNKVLVEKTKEISSFDDLLLYFEQSSEYLRQYIGKPEATLYYSAKDIPLFYTIGGTLLSKFKLYVWMNLLGAKENPEPFEKFVLPVSLLEYSSRLKSVYDQVQVSEVWNDTTINSTLQQILYFSESGLLSIRNARELYTELRVMLQEIEKKSAENRPKFHLYYNELLILNNNVLISDREKSSLFIPYTMLGYFITEDQVTCKNAGEYFLHQTKNSKSLNLSGTRDRKIFFNRALRKIDHYAERLGPESDPLY</sequence>
<gene>
    <name evidence="1" type="ORF">HYN49_01295</name>
</gene>
<dbReference type="GO" id="GO:0003677">
    <property type="term" value="F:DNA binding"/>
    <property type="evidence" value="ECO:0007669"/>
    <property type="project" value="InterPro"/>
</dbReference>
<accession>A0A2S1SE30</accession>